<dbReference type="FunFam" id="1.10.287.130:FF:000001">
    <property type="entry name" value="Two-component sensor histidine kinase"/>
    <property type="match status" value="1"/>
</dbReference>
<comment type="catalytic activity">
    <reaction evidence="1">
        <text>ATP + protein L-histidine = ADP + protein N-phospho-L-histidine.</text>
        <dbReference type="EC" id="2.7.13.3"/>
    </reaction>
</comment>
<keyword evidence="4" id="KW-0597">Phosphoprotein</keyword>
<dbReference type="Pfam" id="PF00512">
    <property type="entry name" value="HisKA"/>
    <property type="match status" value="1"/>
</dbReference>
<evidence type="ECO:0000256" key="6">
    <source>
        <dbReference type="ARBA" id="ARBA00022777"/>
    </source>
</evidence>
<feature type="domain" description="Histidine kinase" evidence="11">
    <location>
        <begin position="143"/>
        <end position="361"/>
    </location>
</feature>
<keyword evidence="5" id="KW-0808">Transferase</keyword>
<dbReference type="SUPFAM" id="SSF55874">
    <property type="entry name" value="ATPase domain of HSP90 chaperone/DNA topoisomerase II/histidine kinase"/>
    <property type="match status" value="1"/>
</dbReference>
<feature type="transmembrane region" description="Helical" evidence="10">
    <location>
        <begin position="51"/>
        <end position="71"/>
    </location>
</feature>
<evidence type="ECO:0000256" key="7">
    <source>
        <dbReference type="ARBA" id="ARBA00023012"/>
    </source>
</evidence>
<dbReference type="CDD" id="cd06225">
    <property type="entry name" value="HAMP"/>
    <property type="match status" value="1"/>
</dbReference>
<reference evidence="13 14" key="1">
    <citation type="submission" date="2017-06" db="EMBL/GenBank/DDBJ databases">
        <title>Sequencing and comparative analysis of myxobacterial genomes.</title>
        <authorList>
            <person name="Rupp O."/>
            <person name="Goesmann A."/>
            <person name="Sogaard-Andersen L."/>
        </authorList>
    </citation>
    <scope>NUCLEOTIDE SEQUENCE [LARGE SCALE GENOMIC DNA]</scope>
    <source>
        <strain evidence="13 14">DSM 52655</strain>
    </source>
</reference>
<keyword evidence="8 10" id="KW-0472">Membrane</keyword>
<dbReference type="InterPro" id="IPR005467">
    <property type="entry name" value="His_kinase_dom"/>
</dbReference>
<evidence type="ECO:0000259" key="12">
    <source>
        <dbReference type="PROSITE" id="PS50885"/>
    </source>
</evidence>
<dbReference type="InterPro" id="IPR003594">
    <property type="entry name" value="HATPase_dom"/>
</dbReference>
<dbReference type="SMART" id="SM00387">
    <property type="entry name" value="HATPase_c"/>
    <property type="match status" value="1"/>
</dbReference>
<dbReference type="Proteomes" id="UP000217257">
    <property type="component" value="Chromosome"/>
</dbReference>
<dbReference type="RefSeq" id="WP_198316367.1">
    <property type="nucleotide sequence ID" value="NZ_CP022098.1"/>
</dbReference>
<dbReference type="FunFam" id="3.30.565.10:FF:000006">
    <property type="entry name" value="Sensor histidine kinase WalK"/>
    <property type="match status" value="1"/>
</dbReference>
<comment type="subcellular location">
    <subcellularLocation>
        <location evidence="2">Membrane</location>
    </subcellularLocation>
</comment>
<keyword evidence="7" id="KW-0902">Two-component regulatory system</keyword>
<dbReference type="Gene3D" id="3.30.565.10">
    <property type="entry name" value="Histidine kinase-like ATPase, C-terminal domain"/>
    <property type="match status" value="1"/>
</dbReference>
<dbReference type="PANTHER" id="PTHR43711">
    <property type="entry name" value="TWO-COMPONENT HISTIDINE KINASE"/>
    <property type="match status" value="1"/>
</dbReference>
<dbReference type="InterPro" id="IPR036097">
    <property type="entry name" value="HisK_dim/P_sf"/>
</dbReference>
<evidence type="ECO:0000256" key="8">
    <source>
        <dbReference type="ARBA" id="ARBA00023136"/>
    </source>
</evidence>
<dbReference type="EMBL" id="CP022098">
    <property type="protein sequence ID" value="ATB43661.1"/>
    <property type="molecule type" value="Genomic_DNA"/>
</dbReference>
<dbReference type="GO" id="GO:0016020">
    <property type="term" value="C:membrane"/>
    <property type="evidence" value="ECO:0007669"/>
    <property type="project" value="UniProtKB-SubCell"/>
</dbReference>
<evidence type="ECO:0000313" key="13">
    <source>
        <dbReference type="EMBL" id="ATB43661.1"/>
    </source>
</evidence>
<dbReference type="SUPFAM" id="SSF47384">
    <property type="entry name" value="Homodimeric domain of signal transducing histidine kinase"/>
    <property type="match status" value="1"/>
</dbReference>
<dbReference type="PROSITE" id="PS50109">
    <property type="entry name" value="HIS_KIN"/>
    <property type="match status" value="1"/>
</dbReference>
<keyword evidence="10" id="KW-0812">Transmembrane</keyword>
<evidence type="ECO:0000256" key="3">
    <source>
        <dbReference type="ARBA" id="ARBA00012438"/>
    </source>
</evidence>
<dbReference type="KEGG" id="cfus:CYFUS_009141"/>
<protein>
    <recommendedName>
        <fullName evidence="3">histidine kinase</fullName>
        <ecNumber evidence="3">2.7.13.3</ecNumber>
    </recommendedName>
</protein>
<dbReference type="InterPro" id="IPR003661">
    <property type="entry name" value="HisK_dim/P_dom"/>
</dbReference>
<dbReference type="PROSITE" id="PS50885">
    <property type="entry name" value="HAMP"/>
    <property type="match status" value="1"/>
</dbReference>
<feature type="region of interest" description="Disordered" evidence="9">
    <location>
        <begin position="363"/>
        <end position="398"/>
    </location>
</feature>
<dbReference type="PRINTS" id="PR00344">
    <property type="entry name" value="BCTRLSENSOR"/>
</dbReference>
<dbReference type="InterPro" id="IPR003660">
    <property type="entry name" value="HAMP_dom"/>
</dbReference>
<dbReference type="AlphaFoldDB" id="A0A250JJU0"/>
<feature type="domain" description="HAMP" evidence="12">
    <location>
        <begin position="86"/>
        <end position="135"/>
    </location>
</feature>
<dbReference type="EC" id="2.7.13.3" evidence="3"/>
<evidence type="ECO:0000256" key="10">
    <source>
        <dbReference type="SAM" id="Phobius"/>
    </source>
</evidence>
<dbReference type="InterPro" id="IPR050736">
    <property type="entry name" value="Sensor_HK_Regulatory"/>
</dbReference>
<dbReference type="InterPro" id="IPR036890">
    <property type="entry name" value="HATPase_C_sf"/>
</dbReference>
<evidence type="ECO:0000256" key="9">
    <source>
        <dbReference type="SAM" id="MobiDB-lite"/>
    </source>
</evidence>
<sequence>MKWPALKRTPRLGAGLVTLAMLAGLVAEWTLVSWLKDAALTALGVRLSPYVSQVIDLVVSLFLFGFIMRFIGKAFFHWRMTIFTVLNDALSRIARGDFSVSVPVDETGDDTRKNPVLEVAVNINQVAEALQRMEAMRQEFISNVSHEIQSPLTSIRGFAQALREGGLSEETRQHYLATIEAESRRLSRLSENLLRLSSLDSKAHAPVPRRYRLDSQLREVVLAAEPQWTAKGLDIEADLDAVYQTADEDMLNQVWTNLVHNAIKFTPAGGRMGIELRLEGGQALVRLTDSGIGISREDLPFVFDRFYKADKARSRTDASGGSGLGLAIARKIVELHGGRIEALSEGLGKGSCFTVRLPSAEPYLKAPEPASSDTSSEQGLEPGAQPGTVRSARWRTYV</sequence>
<keyword evidence="6 13" id="KW-0418">Kinase</keyword>
<evidence type="ECO:0000256" key="1">
    <source>
        <dbReference type="ARBA" id="ARBA00000085"/>
    </source>
</evidence>
<accession>A0A250JJU0</accession>
<dbReference type="CDD" id="cd00075">
    <property type="entry name" value="HATPase"/>
    <property type="match status" value="1"/>
</dbReference>
<proteinExistence type="predicted"/>
<evidence type="ECO:0000256" key="2">
    <source>
        <dbReference type="ARBA" id="ARBA00004370"/>
    </source>
</evidence>
<name>A0A250JJU0_9BACT</name>
<dbReference type="Gene3D" id="1.10.287.130">
    <property type="match status" value="1"/>
</dbReference>
<dbReference type="CDD" id="cd00082">
    <property type="entry name" value="HisKA"/>
    <property type="match status" value="1"/>
</dbReference>
<dbReference type="InterPro" id="IPR004358">
    <property type="entry name" value="Sig_transdc_His_kin-like_C"/>
</dbReference>
<dbReference type="SMART" id="SM00388">
    <property type="entry name" value="HisKA"/>
    <property type="match status" value="1"/>
</dbReference>
<dbReference type="GO" id="GO:0000155">
    <property type="term" value="F:phosphorelay sensor kinase activity"/>
    <property type="evidence" value="ECO:0007669"/>
    <property type="project" value="InterPro"/>
</dbReference>
<gene>
    <name evidence="13" type="ORF">CYFUS_009141</name>
</gene>
<evidence type="ECO:0000259" key="11">
    <source>
        <dbReference type="PROSITE" id="PS50109"/>
    </source>
</evidence>
<evidence type="ECO:0000313" key="14">
    <source>
        <dbReference type="Proteomes" id="UP000217257"/>
    </source>
</evidence>
<evidence type="ECO:0000256" key="4">
    <source>
        <dbReference type="ARBA" id="ARBA00022553"/>
    </source>
</evidence>
<evidence type="ECO:0000256" key="5">
    <source>
        <dbReference type="ARBA" id="ARBA00022679"/>
    </source>
</evidence>
<dbReference type="SMART" id="SM00304">
    <property type="entry name" value="HAMP"/>
    <property type="match status" value="1"/>
</dbReference>
<keyword evidence="10" id="KW-1133">Transmembrane helix</keyword>
<dbReference type="Pfam" id="PF02518">
    <property type="entry name" value="HATPase_c"/>
    <property type="match status" value="1"/>
</dbReference>
<dbReference type="PANTHER" id="PTHR43711:SF1">
    <property type="entry name" value="HISTIDINE KINASE 1"/>
    <property type="match status" value="1"/>
</dbReference>
<organism evidence="13 14">
    <name type="scientific">Cystobacter fuscus</name>
    <dbReference type="NCBI Taxonomy" id="43"/>
    <lineage>
        <taxon>Bacteria</taxon>
        <taxon>Pseudomonadati</taxon>
        <taxon>Myxococcota</taxon>
        <taxon>Myxococcia</taxon>
        <taxon>Myxococcales</taxon>
        <taxon>Cystobacterineae</taxon>
        <taxon>Archangiaceae</taxon>
        <taxon>Cystobacter</taxon>
    </lineage>
</organism>